<accession>A0A7S4NTA5</accession>
<dbReference type="AlphaFoldDB" id="A0A7S4NTA5"/>
<feature type="chain" id="PRO_5031599188" description="Carboxypeptidase" evidence="2">
    <location>
        <begin position="20"/>
        <end position="500"/>
    </location>
</feature>
<keyword evidence="2" id="KW-0121">Carboxypeptidase</keyword>
<dbReference type="InterPro" id="IPR029058">
    <property type="entry name" value="AB_hydrolase_fold"/>
</dbReference>
<dbReference type="PANTHER" id="PTHR11802:SF201">
    <property type="entry name" value="CARBOXYPEPTIDASE"/>
    <property type="match status" value="1"/>
</dbReference>
<dbReference type="EMBL" id="HBKR01019159">
    <property type="protein sequence ID" value="CAE2308057.1"/>
    <property type="molecule type" value="Transcribed_RNA"/>
</dbReference>
<dbReference type="Pfam" id="PF00450">
    <property type="entry name" value="Peptidase_S10"/>
    <property type="match status" value="1"/>
</dbReference>
<reference evidence="3" key="1">
    <citation type="submission" date="2021-01" db="EMBL/GenBank/DDBJ databases">
        <authorList>
            <person name="Corre E."/>
            <person name="Pelletier E."/>
            <person name="Niang G."/>
            <person name="Scheremetjew M."/>
            <person name="Finn R."/>
            <person name="Kale V."/>
            <person name="Holt S."/>
            <person name="Cochrane G."/>
            <person name="Meng A."/>
            <person name="Brown T."/>
            <person name="Cohen L."/>
        </authorList>
    </citation>
    <scope>NUCLEOTIDE SEQUENCE</scope>
    <source>
        <strain evidence="3">SoJaBio B1-5/56/2</strain>
    </source>
</reference>
<comment type="similarity">
    <text evidence="1 2">Belongs to the peptidase S10 family.</text>
</comment>
<feature type="signal peptide" evidence="2">
    <location>
        <begin position="1"/>
        <end position="19"/>
    </location>
</feature>
<dbReference type="GO" id="GO:0004185">
    <property type="term" value="F:serine-type carboxypeptidase activity"/>
    <property type="evidence" value="ECO:0007669"/>
    <property type="project" value="UniProtKB-UniRule"/>
</dbReference>
<protein>
    <recommendedName>
        <fullName evidence="2">Carboxypeptidase</fullName>
        <ecNumber evidence="2">3.4.16.-</ecNumber>
    </recommendedName>
</protein>
<evidence type="ECO:0000313" key="3">
    <source>
        <dbReference type="EMBL" id="CAE2308057.1"/>
    </source>
</evidence>
<keyword evidence="2" id="KW-0378">Hydrolase</keyword>
<sequence length="500" mass="55786">MLSKLSFCLLLISVWGIRGDDDCDFCGPFPVTADTLPSYIGPNPFPFETSTGYVVVNEEFQRNNFYWLTESSSPNPDQDPLVFWFTGGPGCSGIDALFSENGPFTVLANGSVVLKDITWNSFANVVYLEQPCGVGFSYSSDPDYNYNTNDTQTAGDNFNFIEGFLQANPKFLGRPTWLSGESYGGIYIPTLAEEIIKHTNSDIYKQFVGTTNGNPAVVYDDLFVHYNTNINIYFWNQLISQEAIDNWNAEGCYNHEYTPTCSKIYQDAVRQHGPTYQEDGPFHFNGTQPSLDPDDLYQDFIVGNGTLRWSESLNEGLPSSDEAIEDYLSRSDVQAALHAHAPVQGSWEICGFPGNYIPTAGSMIPYYESLFSLRPDVHVLIYSGDVDIATVPGPITTKALLPLNSTIKTEWAPWYVNGATVGYVQYYDTYAYATVKGAGHEGPAYQPLSSHNMIERFYTKQSLDGGEIYTDSASKPVSRRRALRQGDMLRKLAREMGQKF</sequence>
<dbReference type="InterPro" id="IPR018202">
    <property type="entry name" value="Ser_caboxypep_ser_AS"/>
</dbReference>
<name>A0A7S4NTA5_9EUKA</name>
<gene>
    <name evidence="3" type="ORF">NAES01612_LOCUS12562</name>
</gene>
<dbReference type="PROSITE" id="PS00131">
    <property type="entry name" value="CARBOXYPEPT_SER_SER"/>
    <property type="match status" value="1"/>
</dbReference>
<dbReference type="PANTHER" id="PTHR11802">
    <property type="entry name" value="SERINE PROTEASE FAMILY S10 SERINE CARBOXYPEPTIDASE"/>
    <property type="match status" value="1"/>
</dbReference>
<keyword evidence="2" id="KW-0645">Protease</keyword>
<dbReference type="EC" id="3.4.16.-" evidence="2"/>
<dbReference type="SUPFAM" id="SSF53474">
    <property type="entry name" value="alpha/beta-Hydrolases"/>
    <property type="match status" value="1"/>
</dbReference>
<dbReference type="InterPro" id="IPR001563">
    <property type="entry name" value="Peptidase_S10"/>
</dbReference>
<proteinExistence type="inferred from homology"/>
<dbReference type="Gene3D" id="3.40.50.1820">
    <property type="entry name" value="alpha/beta hydrolase"/>
    <property type="match status" value="1"/>
</dbReference>
<evidence type="ECO:0000256" key="2">
    <source>
        <dbReference type="RuleBase" id="RU361156"/>
    </source>
</evidence>
<dbReference type="GO" id="GO:0006508">
    <property type="term" value="P:proteolysis"/>
    <property type="evidence" value="ECO:0007669"/>
    <property type="project" value="UniProtKB-KW"/>
</dbReference>
<evidence type="ECO:0000256" key="1">
    <source>
        <dbReference type="ARBA" id="ARBA00009431"/>
    </source>
</evidence>
<dbReference type="PRINTS" id="PR00724">
    <property type="entry name" value="CRBOXYPTASEC"/>
</dbReference>
<keyword evidence="2" id="KW-0732">Signal</keyword>
<organism evidence="3">
    <name type="scientific">Paramoeba aestuarina</name>
    <dbReference type="NCBI Taxonomy" id="180227"/>
    <lineage>
        <taxon>Eukaryota</taxon>
        <taxon>Amoebozoa</taxon>
        <taxon>Discosea</taxon>
        <taxon>Flabellinia</taxon>
        <taxon>Dactylopodida</taxon>
        <taxon>Paramoebidae</taxon>
        <taxon>Paramoeba</taxon>
    </lineage>
</organism>